<dbReference type="PANTHER" id="PTHR43798">
    <property type="entry name" value="MONOACYLGLYCEROL LIPASE"/>
    <property type="match status" value="1"/>
</dbReference>
<organism evidence="2 3">
    <name type="scientific">Amycolatopsis suaedae</name>
    <dbReference type="NCBI Taxonomy" id="2510978"/>
    <lineage>
        <taxon>Bacteria</taxon>
        <taxon>Bacillati</taxon>
        <taxon>Actinomycetota</taxon>
        <taxon>Actinomycetes</taxon>
        <taxon>Pseudonocardiales</taxon>
        <taxon>Pseudonocardiaceae</taxon>
        <taxon>Amycolatopsis</taxon>
    </lineage>
</organism>
<dbReference type="Proteomes" id="UP000292003">
    <property type="component" value="Unassembled WGS sequence"/>
</dbReference>
<dbReference type="InterPro" id="IPR000073">
    <property type="entry name" value="AB_hydrolase_1"/>
</dbReference>
<keyword evidence="2" id="KW-0378">Hydrolase</keyword>
<name>A0A4Q7JAK0_9PSEU</name>
<evidence type="ECO:0000313" key="2">
    <source>
        <dbReference type="EMBL" id="RZQ63513.1"/>
    </source>
</evidence>
<dbReference type="GO" id="GO:0016787">
    <property type="term" value="F:hydrolase activity"/>
    <property type="evidence" value="ECO:0007669"/>
    <property type="project" value="UniProtKB-KW"/>
</dbReference>
<gene>
    <name evidence="2" type="ORF">EWH70_13895</name>
</gene>
<evidence type="ECO:0000259" key="1">
    <source>
        <dbReference type="Pfam" id="PF00561"/>
    </source>
</evidence>
<protein>
    <submittedName>
        <fullName evidence="2">Alpha/beta hydrolase</fullName>
    </submittedName>
</protein>
<accession>A0A4Q7JAK0</accession>
<dbReference type="AlphaFoldDB" id="A0A4Q7JAK0"/>
<keyword evidence="3" id="KW-1185">Reference proteome</keyword>
<comment type="caution">
    <text evidence="2">The sequence shown here is derived from an EMBL/GenBank/DDBJ whole genome shotgun (WGS) entry which is preliminary data.</text>
</comment>
<proteinExistence type="predicted"/>
<dbReference type="InterPro" id="IPR050266">
    <property type="entry name" value="AB_hydrolase_sf"/>
</dbReference>
<dbReference type="SUPFAM" id="SSF53474">
    <property type="entry name" value="alpha/beta-Hydrolases"/>
    <property type="match status" value="1"/>
</dbReference>
<reference evidence="2 3" key="1">
    <citation type="submission" date="2019-02" db="EMBL/GenBank/DDBJ databases">
        <title>Draft genome sequence of Amycolatopsis sp. 8-3EHSu isolated from roots of Suaeda maritima.</title>
        <authorList>
            <person name="Duangmal K."/>
            <person name="Chantavorakit T."/>
        </authorList>
    </citation>
    <scope>NUCLEOTIDE SEQUENCE [LARGE SCALE GENOMIC DNA]</scope>
    <source>
        <strain evidence="2 3">8-3EHSu</strain>
    </source>
</reference>
<evidence type="ECO:0000313" key="3">
    <source>
        <dbReference type="Proteomes" id="UP000292003"/>
    </source>
</evidence>
<dbReference type="RefSeq" id="WP_130475766.1">
    <property type="nucleotide sequence ID" value="NZ_SFCC01000006.1"/>
</dbReference>
<dbReference type="Gene3D" id="3.40.50.1820">
    <property type="entry name" value="alpha/beta hydrolase"/>
    <property type="match status" value="1"/>
</dbReference>
<sequence length="284" mass="31319">MFLQRLQEVELPSGPLRYHDSGDGPVLVFVHGYLVNADLWRKLVPLLSGQFRCIAPDWPLGSHAVPMRPGADLSPPGIAGMITDLLDALDLHDVTLVGNDSGGAYSQLAAATRPERIGRLVLNSCETPWCTWPPTHGSFGILKAAARHPLTHRLLYQPLRSRLTWRLPNTYGWLAKYPIDAEVMRGYLRPVLTDAAIRADGRKAIGAVDIRYVREAAERLRGSTLPMLCAWAADDHVFPLASAREYATLLGADLRTIGDSYTYTAEDQPERTAGVLRDWLSTAS</sequence>
<feature type="domain" description="AB hydrolase-1" evidence="1">
    <location>
        <begin position="25"/>
        <end position="259"/>
    </location>
</feature>
<dbReference type="OrthoDB" id="3400345at2"/>
<dbReference type="Pfam" id="PF00561">
    <property type="entry name" value="Abhydrolase_1"/>
    <property type="match status" value="1"/>
</dbReference>
<dbReference type="EMBL" id="SFCC01000006">
    <property type="protein sequence ID" value="RZQ63513.1"/>
    <property type="molecule type" value="Genomic_DNA"/>
</dbReference>
<dbReference type="InterPro" id="IPR029058">
    <property type="entry name" value="AB_hydrolase_fold"/>
</dbReference>